<evidence type="ECO:0000256" key="1">
    <source>
        <dbReference type="SAM" id="Phobius"/>
    </source>
</evidence>
<evidence type="ECO:0000313" key="2">
    <source>
        <dbReference type="EMBL" id="OAH59859.1"/>
    </source>
</evidence>
<organism evidence="2 3">
    <name type="scientific">Domibacillus aminovorans</name>
    <dbReference type="NCBI Taxonomy" id="29332"/>
    <lineage>
        <taxon>Bacteria</taxon>
        <taxon>Bacillati</taxon>
        <taxon>Bacillota</taxon>
        <taxon>Bacilli</taxon>
        <taxon>Bacillales</taxon>
        <taxon>Bacillaceae</taxon>
        <taxon>Domibacillus</taxon>
    </lineage>
</organism>
<sequence>MHRKKYWTLFPLLLLALLYLYFNYPERIDIGFLVVSLFWISYYVWIFVEKKLKQKKDSRSKTP</sequence>
<keyword evidence="1" id="KW-0472">Membrane</keyword>
<name>A0A177L2H2_9BACI</name>
<reference evidence="2 3" key="1">
    <citation type="submission" date="2016-01" db="EMBL/GenBank/DDBJ databases">
        <title>Investigation of taxonomic status of Bacillus aminovorans.</title>
        <authorList>
            <person name="Verma A."/>
            <person name="Pal Y."/>
            <person name="Krishnamurthi S."/>
        </authorList>
    </citation>
    <scope>NUCLEOTIDE SEQUENCE [LARGE SCALE GENOMIC DNA]</scope>
    <source>
        <strain evidence="2 3">DSM 1314</strain>
    </source>
</reference>
<keyword evidence="1" id="KW-0812">Transmembrane</keyword>
<protein>
    <submittedName>
        <fullName evidence="2">Uncharacterized protein</fullName>
    </submittedName>
</protein>
<dbReference type="AlphaFoldDB" id="A0A177L2H2"/>
<evidence type="ECO:0000313" key="3">
    <source>
        <dbReference type="Proteomes" id="UP000076935"/>
    </source>
</evidence>
<dbReference type="Proteomes" id="UP000076935">
    <property type="component" value="Unassembled WGS sequence"/>
</dbReference>
<feature type="transmembrane region" description="Helical" evidence="1">
    <location>
        <begin position="7"/>
        <end position="24"/>
    </location>
</feature>
<gene>
    <name evidence="2" type="ORF">AWH49_18215</name>
</gene>
<accession>A0A177L2H2</accession>
<comment type="caution">
    <text evidence="2">The sequence shown here is derived from an EMBL/GenBank/DDBJ whole genome shotgun (WGS) entry which is preliminary data.</text>
</comment>
<keyword evidence="3" id="KW-1185">Reference proteome</keyword>
<dbReference type="EMBL" id="LQWY01000055">
    <property type="protein sequence ID" value="OAH59859.1"/>
    <property type="molecule type" value="Genomic_DNA"/>
</dbReference>
<keyword evidence="1" id="KW-1133">Transmembrane helix</keyword>
<proteinExistence type="predicted"/>
<feature type="transmembrane region" description="Helical" evidence="1">
    <location>
        <begin position="30"/>
        <end position="48"/>
    </location>
</feature>